<dbReference type="InParanoid" id="A0A543AR10"/>
<dbReference type="PANTHER" id="PTHR19288:SF95">
    <property type="entry name" value="D-GLYCEROL 3-PHOSPHATE PHOSPHATASE"/>
    <property type="match status" value="1"/>
</dbReference>
<reference evidence="3 4" key="1">
    <citation type="submission" date="2019-06" db="EMBL/GenBank/DDBJ databases">
        <title>Sequencing the genomes of 1000 actinobacteria strains.</title>
        <authorList>
            <person name="Klenk H.-P."/>
        </authorList>
    </citation>
    <scope>NUCLEOTIDE SEQUENCE [LARGE SCALE GENOMIC DNA]</scope>
    <source>
        <strain evidence="3 4">DSM 45928</strain>
    </source>
</reference>
<dbReference type="NCBIfam" id="TIGR01460">
    <property type="entry name" value="HAD-SF-IIA"/>
    <property type="match status" value="1"/>
</dbReference>
<dbReference type="FunCoup" id="A0A543AR10">
    <property type="interactions" value="136"/>
</dbReference>
<evidence type="ECO:0000313" key="3">
    <source>
        <dbReference type="EMBL" id="TQL75009.1"/>
    </source>
</evidence>
<dbReference type="SUPFAM" id="SSF56784">
    <property type="entry name" value="HAD-like"/>
    <property type="match status" value="1"/>
</dbReference>
<dbReference type="GO" id="GO:0005737">
    <property type="term" value="C:cytoplasm"/>
    <property type="evidence" value="ECO:0007669"/>
    <property type="project" value="TreeGrafter"/>
</dbReference>
<dbReference type="InterPro" id="IPR041065">
    <property type="entry name" value="GNAT-like"/>
</dbReference>
<organism evidence="3 4">
    <name type="scientific">Stackebrandtia endophytica</name>
    <dbReference type="NCBI Taxonomy" id="1496996"/>
    <lineage>
        <taxon>Bacteria</taxon>
        <taxon>Bacillati</taxon>
        <taxon>Actinomycetota</taxon>
        <taxon>Actinomycetes</taxon>
        <taxon>Glycomycetales</taxon>
        <taxon>Glycomycetaceae</taxon>
        <taxon>Stackebrandtia</taxon>
    </lineage>
</organism>
<dbReference type="Pfam" id="PF18407">
    <property type="entry name" value="GNAT_like"/>
    <property type="match status" value="1"/>
</dbReference>
<sequence>MPAAVPARRRLVCETTGPVGSDHGETSGASHLDTAGPASRLAGMGDIENAADGWLWGGPEPLADSYDLALLDLDGVVYLVGEPIEGAPAAIAELRRRGGAVVFVTNNASRSPAEVAELLTDRGVTAAPREVLTSSRTAASLLRDRLPADSTVMVVGAAALAAEVSEVGLRPVWPAESTAVSAVVQGFGPAVGWEQLAEAAIAVREGAWWVATNPDRTMPSPRGELPGNGSLLRVVATAAGREPDVVAGKPGPAMFRQAAEAHPGASPIVVGDRWDTDIAGGRAADLPGLLVLSGSTSPAQVLRIPPEGRPRYLAWTVAGLLDAHPEVTRSGDEVHCGAWRVRVDGADTWLAGSGEPLDALRAMAEAAWSWLDTHPGEDFAMPKADGTSAAQALDVLRTSG</sequence>
<feature type="region of interest" description="Disordered" evidence="1">
    <location>
        <begin position="15"/>
        <end position="37"/>
    </location>
</feature>
<protein>
    <submittedName>
        <fullName evidence="3">HAD superfamily hydrolase (TIGR01450 family)</fullName>
    </submittedName>
</protein>
<keyword evidence="3" id="KW-0378">Hydrolase</keyword>
<proteinExistence type="predicted"/>
<dbReference type="InterPro" id="IPR006357">
    <property type="entry name" value="HAD-SF_hydro_IIA"/>
</dbReference>
<dbReference type="PANTHER" id="PTHR19288">
    <property type="entry name" value="4-NITROPHENYLPHOSPHATASE-RELATED"/>
    <property type="match status" value="1"/>
</dbReference>
<dbReference type="Pfam" id="PF13344">
    <property type="entry name" value="Hydrolase_6"/>
    <property type="match status" value="1"/>
</dbReference>
<dbReference type="Pfam" id="PF13242">
    <property type="entry name" value="Hydrolase_like"/>
    <property type="match status" value="1"/>
</dbReference>
<comment type="caution">
    <text evidence="3">The sequence shown here is derived from an EMBL/GenBank/DDBJ whole genome shotgun (WGS) entry which is preliminary data.</text>
</comment>
<dbReference type="EMBL" id="VFOW01000001">
    <property type="protein sequence ID" value="TQL75009.1"/>
    <property type="molecule type" value="Genomic_DNA"/>
</dbReference>
<evidence type="ECO:0000259" key="2">
    <source>
        <dbReference type="Pfam" id="PF18407"/>
    </source>
</evidence>
<gene>
    <name evidence="3" type="ORF">FB566_0501</name>
</gene>
<accession>A0A543AR10</accession>
<dbReference type="Proteomes" id="UP000317043">
    <property type="component" value="Unassembled WGS sequence"/>
</dbReference>
<dbReference type="AlphaFoldDB" id="A0A543AR10"/>
<evidence type="ECO:0000256" key="1">
    <source>
        <dbReference type="SAM" id="MobiDB-lite"/>
    </source>
</evidence>
<dbReference type="InterPro" id="IPR023214">
    <property type="entry name" value="HAD_sf"/>
</dbReference>
<evidence type="ECO:0000313" key="4">
    <source>
        <dbReference type="Proteomes" id="UP000317043"/>
    </source>
</evidence>
<dbReference type="InterPro" id="IPR036412">
    <property type="entry name" value="HAD-like_sf"/>
</dbReference>
<dbReference type="Gene3D" id="3.40.50.1000">
    <property type="entry name" value="HAD superfamily/HAD-like"/>
    <property type="match status" value="2"/>
</dbReference>
<feature type="domain" description="GCN5-related N-acetyltransferase-like" evidence="2">
    <location>
        <begin position="336"/>
        <end position="395"/>
    </location>
</feature>
<dbReference type="GO" id="GO:0016791">
    <property type="term" value="F:phosphatase activity"/>
    <property type="evidence" value="ECO:0007669"/>
    <property type="project" value="TreeGrafter"/>
</dbReference>
<keyword evidence="4" id="KW-1185">Reference proteome</keyword>
<name>A0A543AR10_9ACTN</name>